<evidence type="ECO:0000256" key="1">
    <source>
        <dbReference type="ARBA" id="ARBA00009764"/>
    </source>
</evidence>
<evidence type="ECO:0000313" key="8">
    <source>
        <dbReference type="EMBL" id="PIE95977.1"/>
    </source>
</evidence>
<dbReference type="Pfam" id="PF02465">
    <property type="entry name" value="FliD_N"/>
    <property type="match status" value="1"/>
</dbReference>
<dbReference type="PANTHER" id="PTHR30288">
    <property type="entry name" value="FLAGELLAR CAP/ASSEMBLY PROTEIN FLID"/>
    <property type="match status" value="1"/>
</dbReference>
<dbReference type="GO" id="GO:0071973">
    <property type="term" value="P:bacterial-type flagellum-dependent cell motility"/>
    <property type="evidence" value="ECO:0007669"/>
    <property type="project" value="TreeGrafter"/>
</dbReference>
<dbReference type="InterPro" id="IPR040026">
    <property type="entry name" value="FliD"/>
</dbReference>
<dbReference type="GO" id="GO:0009421">
    <property type="term" value="C:bacterial-type flagellum filament cap"/>
    <property type="evidence" value="ECO:0007669"/>
    <property type="project" value="InterPro"/>
</dbReference>
<dbReference type="Pfam" id="PF07195">
    <property type="entry name" value="FliD_C"/>
    <property type="match status" value="1"/>
</dbReference>
<comment type="subcellular location">
    <subcellularLocation>
        <location evidence="5">Secreted</location>
    </subcellularLocation>
    <subcellularLocation>
        <location evidence="5">Bacterial flagellum</location>
    </subcellularLocation>
</comment>
<reference evidence="8 9" key="1">
    <citation type="submission" date="2017-09" db="EMBL/GenBank/DDBJ databases">
        <title>Biocontrol bacteria screening and application from spent mushroom substrate.</title>
        <authorList>
            <person name="Sun X."/>
        </authorList>
    </citation>
    <scope>NUCLEOTIDE SEQUENCE [LARGE SCALE GENOMIC DNA]</scope>
    <source>
        <strain evidence="8 9">100374</strain>
    </source>
</reference>
<dbReference type="InterPro" id="IPR010809">
    <property type="entry name" value="FliD_C"/>
</dbReference>
<evidence type="ECO:0000256" key="4">
    <source>
        <dbReference type="ARBA" id="ARBA00023143"/>
    </source>
</evidence>
<evidence type="ECO:0000259" key="6">
    <source>
        <dbReference type="Pfam" id="PF02465"/>
    </source>
</evidence>
<keyword evidence="8" id="KW-0282">Flagellum</keyword>
<keyword evidence="5" id="KW-0964">Secreted</keyword>
<dbReference type="AlphaFoldDB" id="A0A2G6QGK2"/>
<feature type="domain" description="Flagellar hook-associated protein 2 C-terminal" evidence="7">
    <location>
        <begin position="224"/>
        <end position="429"/>
    </location>
</feature>
<protein>
    <recommendedName>
        <fullName evidence="5">Flagellar hook-associated protein 2</fullName>
        <shortName evidence="5">HAP2</shortName>
    </recommendedName>
    <alternativeName>
        <fullName evidence="5">Flagellar cap protein</fullName>
    </alternativeName>
</protein>
<dbReference type="RefSeq" id="WP_099683915.1">
    <property type="nucleotide sequence ID" value="NZ_JBOIRJ010000003.1"/>
</dbReference>
<organism evidence="8 9">
    <name type="scientific">Bacillus fungorum</name>
    <dbReference type="NCBI Taxonomy" id="2039284"/>
    <lineage>
        <taxon>Bacteria</taxon>
        <taxon>Bacillati</taxon>
        <taxon>Bacillota</taxon>
        <taxon>Bacilli</taxon>
        <taxon>Bacillales</taxon>
        <taxon>Bacillaceae</taxon>
        <taxon>Bacillus</taxon>
    </lineage>
</organism>
<keyword evidence="8" id="KW-0966">Cell projection</keyword>
<evidence type="ECO:0000313" key="9">
    <source>
        <dbReference type="Proteomes" id="UP000228484"/>
    </source>
</evidence>
<comment type="similarity">
    <text evidence="1 5">Belongs to the FliD family.</text>
</comment>
<dbReference type="GO" id="GO:0007155">
    <property type="term" value="P:cell adhesion"/>
    <property type="evidence" value="ECO:0007669"/>
    <property type="project" value="InterPro"/>
</dbReference>
<gene>
    <name evidence="8" type="primary">fliD</name>
    <name evidence="8" type="ORF">CO726_08195</name>
</gene>
<name>A0A2G6QGK2_9BACI</name>
<sequence length="449" mass="49135">MAGTTITNIGGKQQIWNLGNNIIDTSNLVSLELQALEMKKTPYNNQKQTLTNEKLIYASMKKEFGSFVQVFKDLNAFKGNEKKTTTSKDGFVTAQADASAIAGTYKITVEEIAQRHQITTAPKDPTDLTGKINLDDKFGKDDSFQINGKPVEITKDMTYKDVVNKINNGNYGVSVYSLGGHLFFASTTEGEEGAIKLTDGSNGFLKSIGLVDDTGAIAHEVTKASDAKYTINGISETSKSNKVTTLPGVTINLEKETTEPITLTINDSDVKESIDLIKKMKDEYNKAVSSLDLFAGKNGAMQGSSVAFSIQNAMTSIFSYSQDKTFMFSFGIQVDKTGIMTLDEAKLATAFKENPETAKHFFFGFNGLGHDMEKKLDGIFGDQGFIGKRSKSIEEQVGKLDEKISNIDTINKTKQTAIIDKYAKLESTLALLDNQLKTIKAMTKQKSDD</sequence>
<proteinExistence type="inferred from homology"/>
<dbReference type="GO" id="GO:0005576">
    <property type="term" value="C:extracellular region"/>
    <property type="evidence" value="ECO:0007669"/>
    <property type="project" value="UniProtKB-SubCell"/>
</dbReference>
<dbReference type="InterPro" id="IPR003481">
    <property type="entry name" value="FliD_N"/>
</dbReference>
<keyword evidence="8" id="KW-0969">Cilium</keyword>
<evidence type="ECO:0000256" key="3">
    <source>
        <dbReference type="ARBA" id="ARBA00023054"/>
    </source>
</evidence>
<dbReference type="GO" id="GO:0009424">
    <property type="term" value="C:bacterial-type flagellum hook"/>
    <property type="evidence" value="ECO:0007669"/>
    <property type="project" value="UniProtKB-UniRule"/>
</dbReference>
<feature type="domain" description="Flagellar hook-associated protein 2 N-terminal" evidence="6">
    <location>
        <begin position="23"/>
        <end position="116"/>
    </location>
</feature>
<keyword evidence="4 5" id="KW-0975">Bacterial flagellum</keyword>
<dbReference type="PANTHER" id="PTHR30288:SF0">
    <property type="entry name" value="FLAGELLAR HOOK-ASSOCIATED PROTEIN 2"/>
    <property type="match status" value="1"/>
</dbReference>
<accession>A0A2G6QGK2</accession>
<comment type="caution">
    <text evidence="8">The sequence shown here is derived from an EMBL/GenBank/DDBJ whole genome shotgun (WGS) entry which is preliminary data.</text>
</comment>
<comment type="function">
    <text evidence="5">Required for morphogenesis and for the elongation of the flagellar filament by facilitating polymerization of the flagellin monomers at the tip of growing filament. Forms a capping structure, which prevents flagellin subunits (transported through the central channel of the flagellum) from leaking out without polymerization at the distal end.</text>
</comment>
<keyword evidence="3" id="KW-0175">Coiled coil</keyword>
<evidence type="ECO:0000256" key="5">
    <source>
        <dbReference type="RuleBase" id="RU362066"/>
    </source>
</evidence>
<dbReference type="Proteomes" id="UP000228484">
    <property type="component" value="Unassembled WGS sequence"/>
</dbReference>
<keyword evidence="9" id="KW-1185">Reference proteome</keyword>
<comment type="subunit">
    <text evidence="2 5">Homopentamer.</text>
</comment>
<evidence type="ECO:0000256" key="2">
    <source>
        <dbReference type="ARBA" id="ARBA00011255"/>
    </source>
</evidence>
<dbReference type="NCBIfam" id="NF005281">
    <property type="entry name" value="PRK06798.1"/>
    <property type="match status" value="1"/>
</dbReference>
<evidence type="ECO:0000259" key="7">
    <source>
        <dbReference type="Pfam" id="PF07195"/>
    </source>
</evidence>
<dbReference type="EMBL" id="NWUW01000004">
    <property type="protein sequence ID" value="PIE95977.1"/>
    <property type="molecule type" value="Genomic_DNA"/>
</dbReference>